<protein>
    <submittedName>
        <fullName evidence="1">Uncharacterized protein</fullName>
    </submittedName>
</protein>
<name>A0A4R9HCV6_9LEPT</name>
<gene>
    <name evidence="1" type="ORF">EHO65_01145</name>
</gene>
<accession>A0A4R9HCV6</accession>
<dbReference type="AlphaFoldDB" id="A0A4R9HCV6"/>
<keyword evidence="2" id="KW-1185">Reference proteome</keyword>
<dbReference type="Proteomes" id="UP000298097">
    <property type="component" value="Unassembled WGS sequence"/>
</dbReference>
<reference evidence="1" key="1">
    <citation type="journal article" date="2019" name="PLoS Negl. Trop. Dis.">
        <title>Revisiting the worldwide diversity of Leptospira species in the environment.</title>
        <authorList>
            <person name="Vincent A.T."/>
            <person name="Schiettekatte O."/>
            <person name="Bourhy P."/>
            <person name="Veyrier F.J."/>
            <person name="Picardeau M."/>
        </authorList>
    </citation>
    <scope>NUCLEOTIDE SEQUENCE [LARGE SCALE GENOMIC DNA]</scope>
    <source>
        <strain evidence="1">201800301</strain>
    </source>
</reference>
<organism evidence="1 2">
    <name type="scientific">Leptospira andrefontaineae</name>
    <dbReference type="NCBI Taxonomy" id="2484976"/>
    <lineage>
        <taxon>Bacteria</taxon>
        <taxon>Pseudomonadati</taxon>
        <taxon>Spirochaetota</taxon>
        <taxon>Spirochaetia</taxon>
        <taxon>Leptospirales</taxon>
        <taxon>Leptospiraceae</taxon>
        <taxon>Leptospira</taxon>
    </lineage>
</organism>
<dbReference type="EMBL" id="RQEY01000001">
    <property type="protein sequence ID" value="TGK44675.1"/>
    <property type="molecule type" value="Genomic_DNA"/>
</dbReference>
<sequence>MNNCKRLLLTAFILSPFHFSYSAEKAIYLKRGVVVVGEVLEETEEYIKIQTANGIIGKLEKKFIKNIQDIPVTNETVESPKKPSGLENEKTNLLKHKFEFSLGIGYGTYQSTRDLVAFKLRDMGEVGLYGEENNIFVNGNRNNKPGPTASYELNYYWKKYLLHSPGLHLQEKLAILINIY</sequence>
<proteinExistence type="predicted"/>
<evidence type="ECO:0000313" key="1">
    <source>
        <dbReference type="EMBL" id="TGK44675.1"/>
    </source>
</evidence>
<comment type="caution">
    <text evidence="1">The sequence shown here is derived from an EMBL/GenBank/DDBJ whole genome shotgun (WGS) entry which is preliminary data.</text>
</comment>
<dbReference type="RefSeq" id="WP_135772415.1">
    <property type="nucleotide sequence ID" value="NZ_RQEY01000001.1"/>
</dbReference>
<evidence type="ECO:0000313" key="2">
    <source>
        <dbReference type="Proteomes" id="UP000298097"/>
    </source>
</evidence>